<proteinExistence type="predicted"/>
<dbReference type="EMBL" id="KJ025957">
    <property type="protein sequence ID" value="AHY25326.1"/>
    <property type="molecule type" value="Genomic_DNA"/>
</dbReference>
<organism evidence="1 2">
    <name type="scientific">Serratia phage PS2</name>
    <dbReference type="NCBI Taxonomy" id="1481112"/>
    <lineage>
        <taxon>Viruses</taxon>
        <taxon>Duplodnaviria</taxon>
        <taxon>Heunggongvirae</taxon>
        <taxon>Uroviricota</taxon>
        <taxon>Caudoviricetes</taxon>
        <taxon>Muldoonvirus</taxon>
        <taxon>Muldoonvirus PS2</taxon>
    </lineage>
</organism>
<evidence type="ECO:0000313" key="2">
    <source>
        <dbReference type="Proteomes" id="UP000024445"/>
    </source>
</evidence>
<gene>
    <name evidence="1" type="ORF">PS2_079</name>
</gene>
<keyword evidence="2" id="KW-1185">Reference proteome</keyword>
<protein>
    <submittedName>
        <fullName evidence="1">Uncharacterized protein</fullName>
    </submittedName>
</protein>
<dbReference type="Proteomes" id="UP000024445">
    <property type="component" value="Segment"/>
</dbReference>
<name>A0A023W677_9CAUD</name>
<evidence type="ECO:0000313" key="1">
    <source>
        <dbReference type="EMBL" id="AHY25326.1"/>
    </source>
</evidence>
<accession>A0A023W677</accession>
<dbReference type="KEGG" id="vg:19484963"/>
<dbReference type="GeneID" id="19484963"/>
<dbReference type="RefSeq" id="YP_009030126.1">
    <property type="nucleotide sequence ID" value="NC_024121.1"/>
</dbReference>
<sequence length="24" mass="2901">MEDELKAMKIRHAKEIAELKEKMK</sequence>
<reference evidence="1 2" key="1">
    <citation type="submission" date="2014-01" db="EMBL/GenBank/DDBJ databases">
        <authorList>
            <person name="Zhang G."/>
            <person name="Jin J."/>
            <person name="Li Z.J."/>
            <person name="Wang S.W."/>
            <person name="Chen S.J."/>
            <person name="Wang S.M."/>
            <person name="Wang X.T."/>
            <person name="Li Y.H."/>
            <person name="Wang J."/>
            <person name="Yang C.K."/>
            <person name="Wang L."/>
        </authorList>
    </citation>
    <scope>NUCLEOTIDE SEQUENCE [LARGE SCALE GENOMIC DNA]</scope>
</reference>